<organism evidence="1 2">
    <name type="scientific">Koribacter versatilis (strain Ellin345)</name>
    <dbReference type="NCBI Taxonomy" id="204669"/>
    <lineage>
        <taxon>Bacteria</taxon>
        <taxon>Pseudomonadati</taxon>
        <taxon>Acidobacteriota</taxon>
        <taxon>Terriglobia</taxon>
        <taxon>Terriglobales</taxon>
        <taxon>Candidatus Korobacteraceae</taxon>
        <taxon>Candidatus Korobacter</taxon>
    </lineage>
</organism>
<evidence type="ECO:0000313" key="1">
    <source>
        <dbReference type="EMBL" id="ABF42529.1"/>
    </source>
</evidence>
<dbReference type="EMBL" id="CP000360">
    <property type="protein sequence ID" value="ABF42529.1"/>
    <property type="molecule type" value="Genomic_DNA"/>
</dbReference>
<evidence type="ECO:0000313" key="2">
    <source>
        <dbReference type="Proteomes" id="UP000002432"/>
    </source>
</evidence>
<reference evidence="1 2" key="1">
    <citation type="journal article" date="2009" name="Appl. Environ. Microbiol.">
        <title>Three genomes from the phylum Acidobacteria provide insight into the lifestyles of these microorganisms in soils.</title>
        <authorList>
            <person name="Ward N.L."/>
            <person name="Challacombe J.F."/>
            <person name="Janssen P.H."/>
            <person name="Henrissat B."/>
            <person name="Coutinho P.M."/>
            <person name="Wu M."/>
            <person name="Xie G."/>
            <person name="Haft D.H."/>
            <person name="Sait M."/>
            <person name="Badger J."/>
            <person name="Barabote R.D."/>
            <person name="Bradley B."/>
            <person name="Brettin T.S."/>
            <person name="Brinkac L.M."/>
            <person name="Bruce D."/>
            <person name="Creasy T."/>
            <person name="Daugherty S.C."/>
            <person name="Davidsen T.M."/>
            <person name="DeBoy R.T."/>
            <person name="Detter J.C."/>
            <person name="Dodson R.J."/>
            <person name="Durkin A.S."/>
            <person name="Ganapathy A."/>
            <person name="Gwinn-Giglio M."/>
            <person name="Han C.S."/>
            <person name="Khouri H."/>
            <person name="Kiss H."/>
            <person name="Kothari S.P."/>
            <person name="Madupu R."/>
            <person name="Nelson K.E."/>
            <person name="Nelson W.C."/>
            <person name="Paulsen I."/>
            <person name="Penn K."/>
            <person name="Ren Q."/>
            <person name="Rosovitz M.J."/>
            <person name="Selengut J.D."/>
            <person name="Shrivastava S."/>
            <person name="Sullivan S.A."/>
            <person name="Tapia R."/>
            <person name="Thompson L.S."/>
            <person name="Watkins K.L."/>
            <person name="Yang Q."/>
            <person name="Yu C."/>
            <person name="Zafar N."/>
            <person name="Zhou L."/>
            <person name="Kuske C.R."/>
        </authorList>
    </citation>
    <scope>NUCLEOTIDE SEQUENCE [LARGE SCALE GENOMIC DNA]</scope>
    <source>
        <strain evidence="1 2">Ellin345</strain>
    </source>
</reference>
<proteinExistence type="predicted"/>
<accession>Q1IKS1</accession>
<gene>
    <name evidence="1" type="ordered locus">Acid345_3528</name>
</gene>
<dbReference type="HOGENOM" id="CLU_2633478_0_0_0"/>
<keyword evidence="2" id="KW-1185">Reference proteome</keyword>
<protein>
    <submittedName>
        <fullName evidence="1">Uncharacterized protein</fullName>
    </submittedName>
</protein>
<dbReference type="RefSeq" id="WP_011524328.1">
    <property type="nucleotide sequence ID" value="NC_008009.1"/>
</dbReference>
<dbReference type="EnsemblBacteria" id="ABF42529">
    <property type="protein sequence ID" value="ABF42529"/>
    <property type="gene ID" value="Acid345_3528"/>
</dbReference>
<dbReference type="KEGG" id="aba:Acid345_3528"/>
<sequence>MWNIVRFLWNATKGHHLAPWRSPYLRWRLETYSGIKMTHIGFLEFWGIMWRERKQMAQFLKWTGEMKQYARVKPKNP</sequence>
<dbReference type="eggNOG" id="ENOG5033EN7">
    <property type="taxonomic scope" value="Bacteria"/>
</dbReference>
<name>Q1IKS1_KORVE</name>
<dbReference type="AlphaFoldDB" id="Q1IKS1"/>
<dbReference type="Proteomes" id="UP000002432">
    <property type="component" value="Chromosome"/>
</dbReference>